<gene>
    <name evidence="3" type="ORF">GTP91_18405</name>
</gene>
<evidence type="ECO:0000256" key="1">
    <source>
        <dbReference type="SAM" id="SignalP"/>
    </source>
</evidence>
<sequence length="199" mass="20646">MKTLAIALACLACAGSAVADTNVALGGGVTLTGSGFWDGGEWGPGAPALPATVTDGVYLPISTQWNLGTVFWSGDYGADSLTITLNQAAMVNQLNIQGDNDNLYRIQYRDQANAWHDLAVMAPNLSWGMDNGTTMLDAPVAATAFMISGAPGRGDNHFAVSEFQAIGTVIPVPEPAGYAMLGAGLALLGWTARRKQRGS</sequence>
<protein>
    <submittedName>
        <fullName evidence="3">PEP-CTERM sorting domain-containing protein</fullName>
    </submittedName>
</protein>
<evidence type="ECO:0000313" key="4">
    <source>
        <dbReference type="Proteomes" id="UP000470302"/>
    </source>
</evidence>
<feature type="signal peptide" evidence="1">
    <location>
        <begin position="1"/>
        <end position="19"/>
    </location>
</feature>
<comment type="caution">
    <text evidence="3">The sequence shown here is derived from an EMBL/GenBank/DDBJ whole genome shotgun (WGS) entry which is preliminary data.</text>
</comment>
<organism evidence="3 4">
    <name type="scientific">Duganella vulcania</name>
    <dbReference type="NCBI Taxonomy" id="2692166"/>
    <lineage>
        <taxon>Bacteria</taxon>
        <taxon>Pseudomonadati</taxon>
        <taxon>Pseudomonadota</taxon>
        <taxon>Betaproteobacteria</taxon>
        <taxon>Burkholderiales</taxon>
        <taxon>Oxalobacteraceae</taxon>
        <taxon>Telluria group</taxon>
        <taxon>Duganella</taxon>
    </lineage>
</organism>
<evidence type="ECO:0000313" key="3">
    <source>
        <dbReference type="EMBL" id="MYM89135.1"/>
    </source>
</evidence>
<name>A0A845G6W0_9BURK</name>
<accession>A0A845G6W0</accession>
<dbReference type="NCBIfam" id="TIGR02595">
    <property type="entry name" value="PEP_CTERM"/>
    <property type="match status" value="1"/>
</dbReference>
<dbReference type="RefSeq" id="WP_161098094.1">
    <property type="nucleotide sequence ID" value="NZ_WWCW01000064.1"/>
</dbReference>
<dbReference type="Gene3D" id="2.60.120.260">
    <property type="entry name" value="Galactose-binding domain-like"/>
    <property type="match status" value="1"/>
</dbReference>
<feature type="domain" description="Ice-binding protein C-terminal" evidence="2">
    <location>
        <begin position="171"/>
        <end position="195"/>
    </location>
</feature>
<dbReference type="AlphaFoldDB" id="A0A845G6W0"/>
<dbReference type="InterPro" id="IPR013424">
    <property type="entry name" value="Ice-binding_C"/>
</dbReference>
<reference evidence="3 4" key="1">
    <citation type="submission" date="2020-01" db="EMBL/GenBank/DDBJ databases">
        <title>Novel species isolated from a subtropical stream in China.</title>
        <authorList>
            <person name="Lu H."/>
        </authorList>
    </citation>
    <scope>NUCLEOTIDE SEQUENCE [LARGE SCALE GENOMIC DNA]</scope>
    <source>
        <strain evidence="3 4">FT82W</strain>
    </source>
</reference>
<dbReference type="Proteomes" id="UP000470302">
    <property type="component" value="Unassembled WGS sequence"/>
</dbReference>
<feature type="chain" id="PRO_5032740897" evidence="1">
    <location>
        <begin position="20"/>
        <end position="199"/>
    </location>
</feature>
<dbReference type="EMBL" id="WWCW01000064">
    <property type="protein sequence ID" value="MYM89135.1"/>
    <property type="molecule type" value="Genomic_DNA"/>
</dbReference>
<proteinExistence type="predicted"/>
<evidence type="ECO:0000259" key="2">
    <source>
        <dbReference type="Pfam" id="PF07589"/>
    </source>
</evidence>
<keyword evidence="1" id="KW-0732">Signal</keyword>
<dbReference type="Pfam" id="PF07589">
    <property type="entry name" value="PEP-CTERM"/>
    <property type="match status" value="1"/>
</dbReference>